<dbReference type="SUPFAM" id="SSF57845">
    <property type="entry name" value="B-box zinc-binding domain"/>
    <property type="match status" value="1"/>
</dbReference>
<dbReference type="EMBL" id="ADBJ01000050">
    <property type="protein sequence ID" value="EFA76003.1"/>
    <property type="molecule type" value="Genomic_DNA"/>
</dbReference>
<feature type="domain" description="B box-type" evidence="5">
    <location>
        <begin position="1"/>
        <end position="42"/>
    </location>
</feature>
<dbReference type="AlphaFoldDB" id="D3BRH1"/>
<dbReference type="PANTHER" id="PTHR46260">
    <property type="entry name" value="RING-TYPE DOMAIN-CONTAINING PROTEIN"/>
    <property type="match status" value="1"/>
</dbReference>
<dbReference type="InterPro" id="IPR000315">
    <property type="entry name" value="Znf_B-box"/>
</dbReference>
<reference evidence="6 7" key="1">
    <citation type="journal article" date="2011" name="Genome Res.">
        <title>Phylogeny-wide analysis of social amoeba genomes highlights ancient origins for complex intercellular communication.</title>
        <authorList>
            <person name="Heidel A.J."/>
            <person name="Lawal H.M."/>
            <person name="Felder M."/>
            <person name="Schilde C."/>
            <person name="Helps N.R."/>
            <person name="Tunggal B."/>
            <person name="Rivero F."/>
            <person name="John U."/>
            <person name="Schleicher M."/>
            <person name="Eichinger L."/>
            <person name="Platzer M."/>
            <person name="Noegel A.A."/>
            <person name="Schaap P."/>
            <person name="Gloeckner G."/>
        </authorList>
    </citation>
    <scope>NUCLEOTIDE SEQUENCE [LARGE SCALE GENOMIC DNA]</scope>
    <source>
        <strain evidence="7">ATCC 26659 / Pp 5 / PN500</strain>
    </source>
</reference>
<name>D3BRH1_HETP5</name>
<dbReference type="GO" id="GO:0008270">
    <property type="term" value="F:zinc ion binding"/>
    <property type="evidence" value="ECO:0007669"/>
    <property type="project" value="UniProtKB-KW"/>
</dbReference>
<feature type="compositionally biased region" description="Low complexity" evidence="4">
    <location>
        <begin position="150"/>
        <end position="165"/>
    </location>
</feature>
<sequence length="704" mass="80789">MNNENCIIHGMSLDFYCKKCGDLICEVCCNDFMHREHEKQSFDEVLKNEEGQYGKRMVHLWDVIKENSKMLDHLEKNNKIIEWHYRDLHELLRVEEENNKQPLKVEREKSEDQILSAIKELKTINNLILNINKRNSNKSKSTESSELDGAAAATDTTPDSNTTTPVLLGNKRKHEETLEQEQIEQQDNNNNNTNNNNEKDEGDEDEDEEDQMDSYYNNDYLTNINTVQSKIQESDSLESFLKKNKKTLFKLDEMEREASLNSQFKEYKQSFKIESAPKPINYEVSFDSREVNEIKKKLTTLYRLKDTARVAKTELFTLGGNGAFTMNLESKKWVKCVTEAAKRDQAINSVVYARNNIYIFGGDKSIATYTIFSPKTMQYIACEPLKRNDIIQGSKCVSTCYDGDKTIYLLGGRSDKGNILSLDSYDLDTKEFKKLLDLDQQRHGAFSCYLDGKVYFLGGFTISGHGQFGEFKSILQYDCATNKLEMYINELPLFGKTIGCCFDGIDSIYLLVSNGNFLKITIPTKSTTSLRSPSIPKYPDTRRPLIYVSNENDPSIYFIGSTKYGNHCFSLKTNSWIQLLTETNDVDINANAVNEKSIIFYNHDIYSDPRRVEHDCFINGFGVLKTKTNEVSPANPQQAIMAMMAQFLPQLTGQAVPQQPLQQPLQQPPQQPLQQPPHQHIDHQEEEEEEEEEEEAEVEGELNK</sequence>
<keyword evidence="3" id="KW-0479">Metal-binding</keyword>
<feature type="compositionally biased region" description="Pro residues" evidence="4">
    <location>
        <begin position="666"/>
        <end position="675"/>
    </location>
</feature>
<accession>D3BRH1</accession>
<dbReference type="GeneID" id="31366051"/>
<dbReference type="Proteomes" id="UP000001396">
    <property type="component" value="Unassembled WGS sequence"/>
</dbReference>
<keyword evidence="3" id="KW-0863">Zinc-finger</keyword>
<keyword evidence="7" id="KW-1185">Reference proteome</keyword>
<keyword evidence="1" id="KW-0880">Kelch repeat</keyword>
<dbReference type="PROSITE" id="PS50119">
    <property type="entry name" value="ZF_BBOX"/>
    <property type="match status" value="1"/>
</dbReference>
<evidence type="ECO:0000256" key="4">
    <source>
        <dbReference type="SAM" id="MobiDB-lite"/>
    </source>
</evidence>
<dbReference type="Pfam" id="PF00643">
    <property type="entry name" value="zf-B_box"/>
    <property type="match status" value="1"/>
</dbReference>
<proteinExistence type="predicted"/>
<dbReference type="InterPro" id="IPR015915">
    <property type="entry name" value="Kelch-typ_b-propeller"/>
</dbReference>
<feature type="compositionally biased region" description="Acidic residues" evidence="4">
    <location>
        <begin position="200"/>
        <end position="210"/>
    </location>
</feature>
<dbReference type="PANTHER" id="PTHR46260:SF3">
    <property type="entry name" value="RING-TYPE DOMAIN-CONTAINING PROTEIN"/>
    <property type="match status" value="1"/>
</dbReference>
<dbReference type="Gene3D" id="3.30.160.60">
    <property type="entry name" value="Classic Zinc Finger"/>
    <property type="match status" value="1"/>
</dbReference>
<dbReference type="SUPFAM" id="SSF117281">
    <property type="entry name" value="Kelch motif"/>
    <property type="match status" value="1"/>
</dbReference>
<keyword evidence="3" id="KW-0862">Zinc</keyword>
<evidence type="ECO:0000313" key="6">
    <source>
        <dbReference type="EMBL" id="EFA76003.1"/>
    </source>
</evidence>
<evidence type="ECO:0000256" key="3">
    <source>
        <dbReference type="PROSITE-ProRule" id="PRU00024"/>
    </source>
</evidence>
<dbReference type="RefSeq" id="XP_020428137.1">
    <property type="nucleotide sequence ID" value="XM_020581350.1"/>
</dbReference>
<organism evidence="6 7">
    <name type="scientific">Heterostelium pallidum (strain ATCC 26659 / Pp 5 / PN500)</name>
    <name type="common">Cellular slime mold</name>
    <name type="synonym">Polysphondylium pallidum</name>
    <dbReference type="NCBI Taxonomy" id="670386"/>
    <lineage>
        <taxon>Eukaryota</taxon>
        <taxon>Amoebozoa</taxon>
        <taxon>Evosea</taxon>
        <taxon>Eumycetozoa</taxon>
        <taxon>Dictyostelia</taxon>
        <taxon>Acytosteliales</taxon>
        <taxon>Acytosteliaceae</taxon>
        <taxon>Heterostelium</taxon>
    </lineage>
</organism>
<comment type="caution">
    <text evidence="6">The sequence shown here is derived from an EMBL/GenBank/DDBJ whole genome shotgun (WGS) entry which is preliminary data.</text>
</comment>
<keyword evidence="2" id="KW-0677">Repeat</keyword>
<gene>
    <name evidence="6" type="ORF">PPL_10582</name>
</gene>
<dbReference type="InterPro" id="IPR051746">
    <property type="entry name" value="Kelch_domain_containing_8"/>
</dbReference>
<protein>
    <recommendedName>
        <fullName evidence="5">B box-type domain-containing protein</fullName>
    </recommendedName>
</protein>
<dbReference type="Gene3D" id="2.120.10.80">
    <property type="entry name" value="Kelch-type beta propeller"/>
    <property type="match status" value="1"/>
</dbReference>
<feature type="compositionally biased region" description="Low complexity" evidence="4">
    <location>
        <begin position="185"/>
        <end position="196"/>
    </location>
</feature>
<evidence type="ECO:0000259" key="5">
    <source>
        <dbReference type="PROSITE" id="PS50119"/>
    </source>
</evidence>
<feature type="compositionally biased region" description="Acidic residues" evidence="4">
    <location>
        <begin position="684"/>
        <end position="704"/>
    </location>
</feature>
<dbReference type="InParanoid" id="D3BRH1"/>
<dbReference type="CDD" id="cd19756">
    <property type="entry name" value="Bbox2"/>
    <property type="match status" value="1"/>
</dbReference>
<feature type="region of interest" description="Disordered" evidence="4">
    <location>
        <begin position="656"/>
        <end position="704"/>
    </location>
</feature>
<evidence type="ECO:0000256" key="1">
    <source>
        <dbReference type="ARBA" id="ARBA00022441"/>
    </source>
</evidence>
<feature type="region of interest" description="Disordered" evidence="4">
    <location>
        <begin position="136"/>
        <end position="210"/>
    </location>
</feature>
<evidence type="ECO:0000313" key="7">
    <source>
        <dbReference type="Proteomes" id="UP000001396"/>
    </source>
</evidence>
<evidence type="ECO:0000256" key="2">
    <source>
        <dbReference type="ARBA" id="ARBA00022737"/>
    </source>
</evidence>